<dbReference type="GO" id="GO:0005886">
    <property type="term" value="C:plasma membrane"/>
    <property type="evidence" value="ECO:0007669"/>
    <property type="project" value="TreeGrafter"/>
</dbReference>
<keyword evidence="3" id="KW-0808">Transferase</keyword>
<sequence length="94" mass="10181">MSTTRRYGGTGLGLHLVKELVKAHNGDITVESEIGTGSTFTVWLPISQEGVNLPVLEDHRDHAAFEEQEQCAESCAHAAYAVWLCSSLGGVLKR</sequence>
<dbReference type="Gene3D" id="3.30.565.10">
    <property type="entry name" value="Histidine kinase-like ATPase, C-terminal domain"/>
    <property type="match status" value="1"/>
</dbReference>
<organism evidence="6 7">
    <name type="scientific">Haematococcus lacustris</name>
    <name type="common">Green alga</name>
    <name type="synonym">Haematococcus pluvialis</name>
    <dbReference type="NCBI Taxonomy" id="44745"/>
    <lineage>
        <taxon>Eukaryota</taxon>
        <taxon>Viridiplantae</taxon>
        <taxon>Chlorophyta</taxon>
        <taxon>core chlorophytes</taxon>
        <taxon>Chlorophyceae</taxon>
        <taxon>CS clade</taxon>
        <taxon>Chlamydomonadales</taxon>
        <taxon>Haematococcaceae</taxon>
        <taxon>Haematococcus</taxon>
    </lineage>
</organism>
<evidence type="ECO:0000256" key="3">
    <source>
        <dbReference type="ARBA" id="ARBA00022679"/>
    </source>
</evidence>
<evidence type="ECO:0000256" key="1">
    <source>
        <dbReference type="ARBA" id="ARBA00000085"/>
    </source>
</evidence>
<dbReference type="InterPro" id="IPR003594">
    <property type="entry name" value="HATPase_dom"/>
</dbReference>
<evidence type="ECO:0000313" key="7">
    <source>
        <dbReference type="Proteomes" id="UP000485058"/>
    </source>
</evidence>
<dbReference type="SUPFAM" id="SSF55874">
    <property type="entry name" value="ATPase domain of HSP90 chaperone/DNA topoisomerase II/histidine kinase"/>
    <property type="match status" value="1"/>
</dbReference>
<keyword evidence="7" id="KW-1185">Reference proteome</keyword>
<dbReference type="Pfam" id="PF02518">
    <property type="entry name" value="HATPase_c"/>
    <property type="match status" value="1"/>
</dbReference>
<dbReference type="InterPro" id="IPR004358">
    <property type="entry name" value="Sig_transdc_His_kin-like_C"/>
</dbReference>
<dbReference type="EC" id="2.7.13.3" evidence="2"/>
<dbReference type="Proteomes" id="UP000485058">
    <property type="component" value="Unassembled WGS sequence"/>
</dbReference>
<feature type="non-terminal residue" evidence="6">
    <location>
        <position position="94"/>
    </location>
</feature>
<evidence type="ECO:0000259" key="5">
    <source>
        <dbReference type="PROSITE" id="PS50109"/>
    </source>
</evidence>
<reference evidence="6 7" key="1">
    <citation type="submission" date="2020-02" db="EMBL/GenBank/DDBJ databases">
        <title>Draft genome sequence of Haematococcus lacustris strain NIES-144.</title>
        <authorList>
            <person name="Morimoto D."/>
            <person name="Nakagawa S."/>
            <person name="Yoshida T."/>
            <person name="Sawayama S."/>
        </authorList>
    </citation>
    <scope>NUCLEOTIDE SEQUENCE [LARGE SCALE GENOMIC DNA]</scope>
    <source>
        <strain evidence="6 7">NIES-144</strain>
    </source>
</reference>
<dbReference type="GO" id="GO:0009927">
    <property type="term" value="F:histidine phosphotransfer kinase activity"/>
    <property type="evidence" value="ECO:0007669"/>
    <property type="project" value="TreeGrafter"/>
</dbReference>
<feature type="domain" description="Histidine kinase" evidence="5">
    <location>
        <begin position="1"/>
        <end position="48"/>
    </location>
</feature>
<dbReference type="PANTHER" id="PTHR43047:SF72">
    <property type="entry name" value="OSMOSENSING HISTIDINE PROTEIN KINASE SLN1"/>
    <property type="match status" value="1"/>
</dbReference>
<dbReference type="AlphaFoldDB" id="A0A699YP78"/>
<proteinExistence type="predicted"/>
<keyword evidence="4" id="KW-0418">Kinase</keyword>
<comment type="catalytic activity">
    <reaction evidence="1">
        <text>ATP + protein L-histidine = ADP + protein N-phospho-L-histidine.</text>
        <dbReference type="EC" id="2.7.13.3"/>
    </reaction>
</comment>
<dbReference type="PROSITE" id="PS50109">
    <property type="entry name" value="HIS_KIN"/>
    <property type="match status" value="1"/>
</dbReference>
<gene>
    <name evidence="6" type="ORF">HaLaN_03728</name>
</gene>
<dbReference type="GO" id="GO:0000155">
    <property type="term" value="F:phosphorelay sensor kinase activity"/>
    <property type="evidence" value="ECO:0007669"/>
    <property type="project" value="TreeGrafter"/>
</dbReference>
<dbReference type="InterPro" id="IPR036890">
    <property type="entry name" value="HATPase_C_sf"/>
</dbReference>
<dbReference type="InterPro" id="IPR005467">
    <property type="entry name" value="His_kinase_dom"/>
</dbReference>
<protein>
    <recommendedName>
        <fullName evidence="2">histidine kinase</fullName>
        <ecNumber evidence="2">2.7.13.3</ecNumber>
    </recommendedName>
</protein>
<dbReference type="EMBL" id="BLLF01000180">
    <property type="protein sequence ID" value="GFH08716.1"/>
    <property type="molecule type" value="Genomic_DNA"/>
</dbReference>
<evidence type="ECO:0000256" key="2">
    <source>
        <dbReference type="ARBA" id="ARBA00012438"/>
    </source>
</evidence>
<accession>A0A699YP78</accession>
<evidence type="ECO:0000313" key="6">
    <source>
        <dbReference type="EMBL" id="GFH08716.1"/>
    </source>
</evidence>
<name>A0A699YP78_HAELA</name>
<dbReference type="PANTHER" id="PTHR43047">
    <property type="entry name" value="TWO-COMPONENT HISTIDINE PROTEIN KINASE"/>
    <property type="match status" value="1"/>
</dbReference>
<comment type="caution">
    <text evidence="6">The sequence shown here is derived from an EMBL/GenBank/DDBJ whole genome shotgun (WGS) entry which is preliminary data.</text>
</comment>
<evidence type="ECO:0000256" key="4">
    <source>
        <dbReference type="ARBA" id="ARBA00022777"/>
    </source>
</evidence>
<dbReference type="PRINTS" id="PR00344">
    <property type="entry name" value="BCTRLSENSOR"/>
</dbReference>